<feature type="compositionally biased region" description="Basic residues" evidence="1">
    <location>
        <begin position="83"/>
        <end position="96"/>
    </location>
</feature>
<reference evidence="2 3" key="1">
    <citation type="submission" date="2013-11" db="EMBL/GenBank/DDBJ databases">
        <title>The Genome Sequence of Phytophthora parasitica P1976.</title>
        <authorList>
            <consortium name="The Broad Institute Genomics Platform"/>
            <person name="Russ C."/>
            <person name="Tyler B."/>
            <person name="Panabieres F."/>
            <person name="Shan W."/>
            <person name="Tripathy S."/>
            <person name="Grunwald N."/>
            <person name="Machado M."/>
            <person name="Johnson C.S."/>
            <person name="Walker B."/>
            <person name="Young S."/>
            <person name="Zeng Q."/>
            <person name="Gargeya S."/>
            <person name="Fitzgerald M."/>
            <person name="Haas B."/>
            <person name="Abouelleil A."/>
            <person name="Allen A.W."/>
            <person name="Alvarado L."/>
            <person name="Arachchi H.M."/>
            <person name="Berlin A.M."/>
            <person name="Chapman S.B."/>
            <person name="Gainer-Dewar J."/>
            <person name="Goldberg J."/>
            <person name="Griggs A."/>
            <person name="Gujja S."/>
            <person name="Hansen M."/>
            <person name="Howarth C."/>
            <person name="Imamovic A."/>
            <person name="Ireland A."/>
            <person name="Larimer J."/>
            <person name="McCowan C."/>
            <person name="Murphy C."/>
            <person name="Pearson M."/>
            <person name="Poon T.W."/>
            <person name="Priest M."/>
            <person name="Roberts A."/>
            <person name="Saif S."/>
            <person name="Shea T."/>
            <person name="Sisk P."/>
            <person name="Sykes S."/>
            <person name="Wortman J."/>
            <person name="Nusbaum C."/>
            <person name="Birren B."/>
        </authorList>
    </citation>
    <scope>NUCLEOTIDE SEQUENCE [LARGE SCALE GENOMIC DNA]</scope>
    <source>
        <strain evidence="2 3">P1976</strain>
    </source>
</reference>
<evidence type="ECO:0000313" key="2">
    <source>
        <dbReference type="EMBL" id="ETO73496.1"/>
    </source>
</evidence>
<dbReference type="AlphaFoldDB" id="A0A081A3N5"/>
<feature type="region of interest" description="Disordered" evidence="1">
    <location>
        <begin position="83"/>
        <end position="105"/>
    </location>
</feature>
<dbReference type="EMBL" id="ANJA01001883">
    <property type="protein sequence ID" value="ETO73496.1"/>
    <property type="molecule type" value="Genomic_DNA"/>
</dbReference>
<accession>A0A081A3N5</accession>
<comment type="caution">
    <text evidence="2">The sequence shown here is derived from an EMBL/GenBank/DDBJ whole genome shotgun (WGS) entry which is preliminary data.</text>
</comment>
<dbReference type="Proteomes" id="UP000028582">
    <property type="component" value="Unassembled WGS sequence"/>
</dbReference>
<protein>
    <submittedName>
        <fullName evidence="2">Uncharacterized protein</fullName>
    </submittedName>
</protein>
<proteinExistence type="predicted"/>
<evidence type="ECO:0000256" key="1">
    <source>
        <dbReference type="SAM" id="MobiDB-lite"/>
    </source>
</evidence>
<organism evidence="2 3">
    <name type="scientific">Phytophthora nicotianae P1976</name>
    <dbReference type="NCBI Taxonomy" id="1317066"/>
    <lineage>
        <taxon>Eukaryota</taxon>
        <taxon>Sar</taxon>
        <taxon>Stramenopiles</taxon>
        <taxon>Oomycota</taxon>
        <taxon>Peronosporomycetes</taxon>
        <taxon>Peronosporales</taxon>
        <taxon>Peronosporaceae</taxon>
        <taxon>Phytophthora</taxon>
    </lineage>
</organism>
<name>A0A081A3N5_PHYNI</name>
<evidence type="ECO:0000313" key="3">
    <source>
        <dbReference type="Proteomes" id="UP000028582"/>
    </source>
</evidence>
<sequence>MMESKLRFKVYQKPGTLMGHEDGLSRLFPPSVVKALMTDLLNTGSQESVPDQVMERRVEINDLLRLRLLQTVVTFKSEKRQWTGRRLKRAKPRRWQMKNESKTPG</sequence>
<gene>
    <name evidence="2" type="ORF">F444_10559</name>
</gene>